<organism evidence="1 2">
    <name type="scientific">Trema orientale</name>
    <name type="common">Charcoal tree</name>
    <name type="synonym">Celtis orientalis</name>
    <dbReference type="NCBI Taxonomy" id="63057"/>
    <lineage>
        <taxon>Eukaryota</taxon>
        <taxon>Viridiplantae</taxon>
        <taxon>Streptophyta</taxon>
        <taxon>Embryophyta</taxon>
        <taxon>Tracheophyta</taxon>
        <taxon>Spermatophyta</taxon>
        <taxon>Magnoliopsida</taxon>
        <taxon>eudicotyledons</taxon>
        <taxon>Gunneridae</taxon>
        <taxon>Pentapetalae</taxon>
        <taxon>rosids</taxon>
        <taxon>fabids</taxon>
        <taxon>Rosales</taxon>
        <taxon>Cannabaceae</taxon>
        <taxon>Trema</taxon>
    </lineage>
</organism>
<evidence type="ECO:0000313" key="1">
    <source>
        <dbReference type="EMBL" id="POO01701.1"/>
    </source>
</evidence>
<accession>A0A2P5FV79</accession>
<dbReference type="EMBL" id="JXTC01000007">
    <property type="protein sequence ID" value="POO01701.1"/>
    <property type="molecule type" value="Genomic_DNA"/>
</dbReference>
<sequence>MVSNERACGSRVGEVSWQSLLLTQLSA</sequence>
<protein>
    <submittedName>
        <fullName evidence="1">Uncharacterized protein</fullName>
    </submittedName>
</protein>
<comment type="caution">
    <text evidence="1">The sequence shown here is derived from an EMBL/GenBank/DDBJ whole genome shotgun (WGS) entry which is preliminary data.</text>
</comment>
<dbReference type="InParanoid" id="A0A2P5FV79"/>
<dbReference type="AlphaFoldDB" id="A0A2P5FV79"/>
<evidence type="ECO:0000313" key="2">
    <source>
        <dbReference type="Proteomes" id="UP000237000"/>
    </source>
</evidence>
<keyword evidence="2" id="KW-1185">Reference proteome</keyword>
<dbReference type="Proteomes" id="UP000237000">
    <property type="component" value="Unassembled WGS sequence"/>
</dbReference>
<proteinExistence type="predicted"/>
<reference evidence="2" key="1">
    <citation type="submission" date="2016-06" db="EMBL/GenBank/DDBJ databases">
        <title>Parallel loss of symbiosis genes in relatives of nitrogen-fixing non-legume Parasponia.</title>
        <authorList>
            <person name="Van Velzen R."/>
            <person name="Holmer R."/>
            <person name="Bu F."/>
            <person name="Rutten L."/>
            <person name="Van Zeijl A."/>
            <person name="Liu W."/>
            <person name="Santuari L."/>
            <person name="Cao Q."/>
            <person name="Sharma T."/>
            <person name="Shen D."/>
            <person name="Roswanjaya Y."/>
            <person name="Wardhani T."/>
            <person name="Kalhor M.S."/>
            <person name="Jansen J."/>
            <person name="Van den Hoogen J."/>
            <person name="Gungor B."/>
            <person name="Hartog M."/>
            <person name="Hontelez J."/>
            <person name="Verver J."/>
            <person name="Yang W.-C."/>
            <person name="Schijlen E."/>
            <person name="Repin R."/>
            <person name="Schilthuizen M."/>
            <person name="Schranz E."/>
            <person name="Heidstra R."/>
            <person name="Miyata K."/>
            <person name="Fedorova E."/>
            <person name="Kohlen W."/>
            <person name="Bisseling T."/>
            <person name="Smit S."/>
            <person name="Geurts R."/>
        </authorList>
    </citation>
    <scope>NUCLEOTIDE SEQUENCE [LARGE SCALE GENOMIC DNA]</scope>
    <source>
        <strain evidence="2">cv. RG33-2</strain>
    </source>
</reference>
<name>A0A2P5FV79_TREOI</name>
<gene>
    <name evidence="1" type="ORF">TorRG33x02_024780</name>
</gene>